<dbReference type="Proteomes" id="UP000199568">
    <property type="component" value="Unassembled WGS sequence"/>
</dbReference>
<dbReference type="EMBL" id="FOHU01000013">
    <property type="protein sequence ID" value="SET52074.1"/>
    <property type="molecule type" value="Genomic_DNA"/>
</dbReference>
<evidence type="ECO:0008006" key="4">
    <source>
        <dbReference type="Google" id="ProtNLM"/>
    </source>
</evidence>
<accession>A0A1I0F4B6</accession>
<dbReference type="STRING" id="426128.SAMN05660297_02649"/>
<keyword evidence="3" id="KW-1185">Reference proteome</keyword>
<dbReference type="AlphaFoldDB" id="A0A1I0F4B6"/>
<evidence type="ECO:0000256" key="1">
    <source>
        <dbReference type="SAM" id="Phobius"/>
    </source>
</evidence>
<evidence type="ECO:0000313" key="3">
    <source>
        <dbReference type="Proteomes" id="UP000199568"/>
    </source>
</evidence>
<keyword evidence="1" id="KW-0812">Transmembrane</keyword>
<gene>
    <name evidence="2" type="ORF">SAMN05660297_02649</name>
</gene>
<feature type="transmembrane region" description="Helical" evidence="1">
    <location>
        <begin position="208"/>
        <end position="227"/>
    </location>
</feature>
<protein>
    <recommendedName>
        <fullName evidence="4">ABC-2 family transporter protein</fullName>
    </recommendedName>
</protein>
<proteinExistence type="predicted"/>
<dbReference type="OrthoDB" id="2608234at2"/>
<feature type="transmembrane region" description="Helical" evidence="1">
    <location>
        <begin position="110"/>
        <end position="134"/>
    </location>
</feature>
<organism evidence="2 3">
    <name type="scientific">Natronincola peptidivorans</name>
    <dbReference type="NCBI Taxonomy" id="426128"/>
    <lineage>
        <taxon>Bacteria</taxon>
        <taxon>Bacillati</taxon>
        <taxon>Bacillota</taxon>
        <taxon>Clostridia</taxon>
        <taxon>Peptostreptococcales</taxon>
        <taxon>Natronincolaceae</taxon>
        <taxon>Natronincola</taxon>
    </lineage>
</organism>
<feature type="transmembrane region" description="Helical" evidence="1">
    <location>
        <begin position="146"/>
        <end position="170"/>
    </location>
</feature>
<evidence type="ECO:0000313" key="2">
    <source>
        <dbReference type="EMBL" id="SET52074.1"/>
    </source>
</evidence>
<feature type="transmembrane region" description="Helical" evidence="1">
    <location>
        <begin position="177"/>
        <end position="196"/>
    </location>
</feature>
<sequence>MLKLVKMHFVIMIHSPKSKALLFPLSIFAFFTLISAVLFYIDMIRRDSSIASFNISMFFPLWSIYIFSLMAAANGYSATAENDSKKNSTNDGIMDNILPVGRRSYFFARVLFTLCNSVIIWCLILIPFFITGIILKSMGVLVDTDFFKLLFFTTSVVVVGGVGLSIIYVAWKRGKKVLEGGIILYTILPIASFFIARSDYLGISANGWIIYPAIMAMVVLMLFLWVLNRIQGMDMAD</sequence>
<reference evidence="2 3" key="1">
    <citation type="submission" date="2016-10" db="EMBL/GenBank/DDBJ databases">
        <authorList>
            <person name="de Groot N.N."/>
        </authorList>
    </citation>
    <scope>NUCLEOTIDE SEQUENCE [LARGE SCALE GENOMIC DNA]</scope>
    <source>
        <strain evidence="2 3">DSM 18979</strain>
    </source>
</reference>
<name>A0A1I0F4B6_9FIRM</name>
<keyword evidence="1" id="KW-1133">Transmembrane helix</keyword>
<feature type="transmembrane region" description="Helical" evidence="1">
    <location>
        <begin position="53"/>
        <end position="76"/>
    </location>
</feature>
<feature type="transmembrane region" description="Helical" evidence="1">
    <location>
        <begin position="21"/>
        <end position="41"/>
    </location>
</feature>
<dbReference type="RefSeq" id="WP_090444927.1">
    <property type="nucleotide sequence ID" value="NZ_FOHU01000013.1"/>
</dbReference>
<keyword evidence="1" id="KW-0472">Membrane</keyword>